<dbReference type="Pfam" id="PF01168">
    <property type="entry name" value="Ala_racemase_N"/>
    <property type="match status" value="1"/>
</dbReference>
<dbReference type="InterPro" id="IPR011078">
    <property type="entry name" value="PyrdxlP_homeostasis"/>
</dbReference>
<dbReference type="RefSeq" id="WP_109726511.1">
    <property type="nucleotide sequence ID" value="NZ_QGDI01000006.1"/>
</dbReference>
<name>A0A315XZ27_RUMFL</name>
<accession>A0A315XZ27</accession>
<dbReference type="NCBIfam" id="TIGR00044">
    <property type="entry name" value="YggS family pyridoxal phosphate-dependent enzyme"/>
    <property type="match status" value="1"/>
</dbReference>
<dbReference type="Proteomes" id="UP000245720">
    <property type="component" value="Unassembled WGS sequence"/>
</dbReference>
<evidence type="ECO:0000256" key="4">
    <source>
        <dbReference type="RuleBase" id="RU004514"/>
    </source>
</evidence>
<dbReference type="PIRSF" id="PIRSF004848">
    <property type="entry name" value="YBL036c_PLPDEIII"/>
    <property type="match status" value="1"/>
</dbReference>
<evidence type="ECO:0000313" key="7">
    <source>
        <dbReference type="Proteomes" id="UP000245720"/>
    </source>
</evidence>
<dbReference type="AlphaFoldDB" id="A0A315XZ27"/>
<evidence type="ECO:0000256" key="2">
    <source>
        <dbReference type="HAMAP-Rule" id="MF_02087"/>
    </source>
</evidence>
<dbReference type="HAMAP" id="MF_02087">
    <property type="entry name" value="PLP_homeostasis"/>
    <property type="match status" value="1"/>
</dbReference>
<keyword evidence="1 2" id="KW-0663">Pyridoxal phosphate</keyword>
<evidence type="ECO:0000259" key="5">
    <source>
        <dbReference type="Pfam" id="PF01168"/>
    </source>
</evidence>
<protein>
    <recommendedName>
        <fullName evidence="2">Pyridoxal phosphate homeostasis protein</fullName>
        <shortName evidence="2">PLP homeostasis protein</shortName>
    </recommendedName>
</protein>
<comment type="caution">
    <text evidence="6">The sequence shown here is derived from an EMBL/GenBank/DDBJ whole genome shotgun (WGS) entry which is preliminary data.</text>
</comment>
<dbReference type="InterPro" id="IPR029066">
    <property type="entry name" value="PLP-binding_barrel"/>
</dbReference>
<evidence type="ECO:0000256" key="3">
    <source>
        <dbReference type="PIRSR" id="PIRSR004848-1"/>
    </source>
</evidence>
<evidence type="ECO:0000313" key="6">
    <source>
        <dbReference type="EMBL" id="PWJ12661.1"/>
    </source>
</evidence>
<dbReference type="GO" id="GO:0030170">
    <property type="term" value="F:pyridoxal phosphate binding"/>
    <property type="evidence" value="ECO:0007669"/>
    <property type="project" value="UniProtKB-UniRule"/>
</dbReference>
<dbReference type="STRING" id="1265.SAMN02910280_2405"/>
<dbReference type="SUPFAM" id="SSF51419">
    <property type="entry name" value="PLP-binding barrel"/>
    <property type="match status" value="1"/>
</dbReference>
<dbReference type="CDD" id="cd00635">
    <property type="entry name" value="PLPDE_III_YBL036c_like"/>
    <property type="match status" value="1"/>
</dbReference>
<dbReference type="OrthoDB" id="9804072at2"/>
<comment type="cofactor">
    <cofactor evidence="3">
        <name>pyridoxal 5'-phosphate</name>
        <dbReference type="ChEBI" id="CHEBI:597326"/>
    </cofactor>
</comment>
<dbReference type="PANTHER" id="PTHR10146:SF14">
    <property type="entry name" value="PYRIDOXAL PHOSPHATE HOMEOSTASIS PROTEIN"/>
    <property type="match status" value="1"/>
</dbReference>
<sequence length="231" mass="25783">MTNSNDLAYIDENLRIIRERCAEAKEKYRSPDDNIRIMAVTKTVAPEAVNHAVKLGLDLLGENRVQEYLSKADAYDKSAEVQFIGHLQTNKVKYIINSVSMIQSVDSLRLGQEISRLAVKNGRVMDILCEVNIGGEDSKSGIAPAELKQLIEELRELEGIRIRGLMTIPPPSDSDLFLGRMKELYDSVSSEYEGMDTLSMGMTHDYAEAIRYGSTLVRIGTGLFGARDYSK</sequence>
<gene>
    <name evidence="6" type="ORF">IE37_01744</name>
</gene>
<proteinExistence type="inferred from homology"/>
<dbReference type="InterPro" id="IPR001608">
    <property type="entry name" value="Ala_racemase_N"/>
</dbReference>
<reference evidence="6 7" key="1">
    <citation type="submission" date="2018-05" db="EMBL/GenBank/DDBJ databases">
        <title>The Hungate 1000. A catalogue of reference genomes from the rumen microbiome.</title>
        <authorList>
            <person name="Kelly W."/>
        </authorList>
    </citation>
    <scope>NUCLEOTIDE SEQUENCE [LARGE SCALE GENOMIC DNA]</scope>
    <source>
        <strain evidence="6 7">SAb67</strain>
    </source>
</reference>
<comment type="similarity">
    <text evidence="2 4">Belongs to the pyridoxal phosphate-binding protein YggS/PROSC family.</text>
</comment>
<feature type="domain" description="Alanine racemase N-terminal" evidence="5">
    <location>
        <begin position="14"/>
        <end position="227"/>
    </location>
</feature>
<dbReference type="Gene3D" id="3.20.20.10">
    <property type="entry name" value="Alanine racemase"/>
    <property type="match status" value="1"/>
</dbReference>
<feature type="modified residue" description="N6-(pyridoxal phosphate)lysine" evidence="2 3">
    <location>
        <position position="42"/>
    </location>
</feature>
<organism evidence="6 7">
    <name type="scientific">Ruminococcus flavefaciens</name>
    <dbReference type="NCBI Taxonomy" id="1265"/>
    <lineage>
        <taxon>Bacteria</taxon>
        <taxon>Bacillati</taxon>
        <taxon>Bacillota</taxon>
        <taxon>Clostridia</taxon>
        <taxon>Eubacteriales</taxon>
        <taxon>Oscillospiraceae</taxon>
        <taxon>Ruminococcus</taxon>
    </lineage>
</organism>
<comment type="function">
    <text evidence="2">Pyridoxal 5'-phosphate (PLP)-binding protein, which is involved in PLP homeostasis.</text>
</comment>
<evidence type="ECO:0000256" key="1">
    <source>
        <dbReference type="ARBA" id="ARBA00022898"/>
    </source>
</evidence>
<dbReference type="PANTHER" id="PTHR10146">
    <property type="entry name" value="PROLINE SYNTHETASE CO-TRANSCRIBED BACTERIAL HOMOLOG PROTEIN"/>
    <property type="match status" value="1"/>
</dbReference>
<dbReference type="EMBL" id="QGDI01000006">
    <property type="protein sequence ID" value="PWJ12661.1"/>
    <property type="molecule type" value="Genomic_DNA"/>
</dbReference>